<dbReference type="PANTHER" id="PTHR48466:SF2">
    <property type="entry name" value="OS10G0509000 PROTEIN"/>
    <property type="match status" value="1"/>
</dbReference>
<dbReference type="AlphaFoldDB" id="J9FW09"/>
<dbReference type="SUPFAM" id="SSF52540">
    <property type="entry name" value="P-loop containing nucleoside triphosphate hydrolases"/>
    <property type="match status" value="1"/>
</dbReference>
<dbReference type="GO" id="GO:0045910">
    <property type="term" value="P:negative regulation of DNA recombination"/>
    <property type="evidence" value="ECO:0007669"/>
    <property type="project" value="InterPro"/>
</dbReference>
<keyword evidence="2" id="KW-0067">ATP-binding</keyword>
<dbReference type="InterPro" id="IPR000432">
    <property type="entry name" value="DNA_mismatch_repair_MutS_C"/>
</dbReference>
<evidence type="ECO:0000259" key="5">
    <source>
        <dbReference type="SMART" id="SM00533"/>
    </source>
</evidence>
<feature type="coiled-coil region" evidence="4">
    <location>
        <begin position="591"/>
        <end position="668"/>
    </location>
</feature>
<evidence type="ECO:0000256" key="1">
    <source>
        <dbReference type="ARBA" id="ARBA00022741"/>
    </source>
</evidence>
<dbReference type="SUPFAM" id="SSF48334">
    <property type="entry name" value="DNA repair protein MutS, domain III"/>
    <property type="match status" value="1"/>
</dbReference>
<comment type="caution">
    <text evidence="7">The sequence shown here is derived from an EMBL/GenBank/DDBJ whole genome shotgun (WGS) entry which is preliminary data.</text>
</comment>
<organism evidence="7">
    <name type="scientific">gut metagenome</name>
    <dbReference type="NCBI Taxonomy" id="749906"/>
    <lineage>
        <taxon>unclassified sequences</taxon>
        <taxon>metagenomes</taxon>
        <taxon>organismal metagenomes</taxon>
    </lineage>
</organism>
<dbReference type="FunFam" id="3.40.50.300:FF:001531">
    <property type="entry name" value="Endonuclease MutS2"/>
    <property type="match status" value="1"/>
</dbReference>
<evidence type="ECO:0000256" key="2">
    <source>
        <dbReference type="ARBA" id="ARBA00022840"/>
    </source>
</evidence>
<dbReference type="Pfam" id="PF00488">
    <property type="entry name" value="MutS_V"/>
    <property type="match status" value="1"/>
</dbReference>
<dbReference type="GO" id="GO:0005524">
    <property type="term" value="F:ATP binding"/>
    <property type="evidence" value="ECO:0007669"/>
    <property type="project" value="UniProtKB-KW"/>
</dbReference>
<evidence type="ECO:0000259" key="6">
    <source>
        <dbReference type="SMART" id="SM00534"/>
    </source>
</evidence>
<dbReference type="GO" id="GO:0140664">
    <property type="term" value="F:ATP-dependent DNA damage sensor activity"/>
    <property type="evidence" value="ECO:0007669"/>
    <property type="project" value="InterPro"/>
</dbReference>
<dbReference type="InterPro" id="IPR045076">
    <property type="entry name" value="MutS"/>
</dbReference>
<dbReference type="PANTHER" id="PTHR48466">
    <property type="entry name" value="OS10G0509000 PROTEIN-RELATED"/>
    <property type="match status" value="1"/>
</dbReference>
<dbReference type="InterPro" id="IPR005747">
    <property type="entry name" value="MutS2"/>
</dbReference>
<dbReference type="InterPro" id="IPR027417">
    <property type="entry name" value="P-loop_NTPase"/>
</dbReference>
<dbReference type="GO" id="GO:0004519">
    <property type="term" value="F:endonuclease activity"/>
    <property type="evidence" value="ECO:0007669"/>
    <property type="project" value="InterPro"/>
</dbReference>
<evidence type="ECO:0000313" key="7">
    <source>
        <dbReference type="EMBL" id="EJW91524.1"/>
    </source>
</evidence>
<dbReference type="SMART" id="SM00533">
    <property type="entry name" value="MUTSd"/>
    <property type="match status" value="1"/>
</dbReference>
<dbReference type="SMART" id="SM00534">
    <property type="entry name" value="MUTSac"/>
    <property type="match status" value="1"/>
</dbReference>
<sequence>MMIYPDNFERKIGFTEIRTLLKGRCLSSLGTAWVERQLHFLDSYEEVEAALAEIADYIRFSTQGEDLECEFFDVREALLRVKPERTYLEELDLFNLKRSIHSVSLYVKAFTASAEGEDDADETCEQVGRSELEKAETADSPVVGEREGEEHVAADVPQKHYTFPALARMCGDITTFPEIVDRIDQVLNKYGKVKDTASSELLSVRHQIEVTVRSISHSLRSIIQEAQTSGYIDREVSPTMRDGRLMIPVASALKRKIKGIVHDESATGKTVFIEPEAVVEANNRIRELRAVERREVMRILQELTAVIRPHIPAILASLQFLGHVDYLRALQLFSEGFQAIVPQLSADPRIDWVQARHPLLELSLARHGAKMIPLDISLRRGSRILLISGPNAGGKSVCLKTAGLLQYMLQCGMPVPVDERSNPGVFRDIFMDMGDEQSLENDLSTYSSHLLNMKEMMRHAGGRSLLLIDEFGGGTEPQVGGALAEAILHRFVRISACGIITTHYQNLKHFAEKTPVVINGAMLYDRAQMQPLFILQIGNPGSSFAIEIARKIGIPEEVVQYAIDIVGQDYVMSDKYLQDIVRDKMYWENKRRNIRAREKQLEDTVARYEREMTDFQQEKRTVMAQAKAEAKHLLEQSNARIENTIRSIREAQAEKEKTREVRAELAASAKNWSVIRTSKTALHARLPRFSVADSVRKKVKVVSNAT</sequence>
<keyword evidence="4" id="KW-0175">Coiled coil</keyword>
<feature type="domain" description="DNA mismatch repair protein MutS core" evidence="5">
    <location>
        <begin position="11"/>
        <end position="363"/>
    </location>
</feature>
<keyword evidence="3" id="KW-0238">DNA-binding</keyword>
<protein>
    <submittedName>
        <fullName evidence="7">Recombination and DNA strand exchange inhibitor protein</fullName>
    </submittedName>
</protein>
<dbReference type="Gene3D" id="3.40.50.300">
    <property type="entry name" value="P-loop containing nucleotide triphosphate hydrolases"/>
    <property type="match status" value="1"/>
</dbReference>
<dbReference type="GO" id="GO:0006298">
    <property type="term" value="P:mismatch repair"/>
    <property type="evidence" value="ECO:0007669"/>
    <property type="project" value="InterPro"/>
</dbReference>
<dbReference type="InterPro" id="IPR007696">
    <property type="entry name" value="DNA_mismatch_repair_MutS_core"/>
</dbReference>
<dbReference type="PIRSF" id="PIRSF005814">
    <property type="entry name" value="MutS_YshD"/>
    <property type="match status" value="1"/>
</dbReference>
<dbReference type="NCBIfam" id="TIGR01069">
    <property type="entry name" value="mutS2"/>
    <property type="match status" value="1"/>
</dbReference>
<accession>J9FW09</accession>
<evidence type="ECO:0000256" key="4">
    <source>
        <dbReference type="SAM" id="Coils"/>
    </source>
</evidence>
<dbReference type="GO" id="GO:0030983">
    <property type="term" value="F:mismatched DNA binding"/>
    <property type="evidence" value="ECO:0007669"/>
    <property type="project" value="InterPro"/>
</dbReference>
<evidence type="ECO:0000256" key="3">
    <source>
        <dbReference type="ARBA" id="ARBA00023125"/>
    </source>
</evidence>
<gene>
    <name evidence="7" type="ORF">EVA_20371</name>
</gene>
<proteinExistence type="predicted"/>
<dbReference type="InterPro" id="IPR036187">
    <property type="entry name" value="DNA_mismatch_repair_MutS_sf"/>
</dbReference>
<feature type="domain" description="DNA mismatch repair proteins mutS family" evidence="6">
    <location>
        <begin position="382"/>
        <end position="567"/>
    </location>
</feature>
<dbReference type="GO" id="GO:0016887">
    <property type="term" value="F:ATP hydrolysis activity"/>
    <property type="evidence" value="ECO:0007669"/>
    <property type="project" value="InterPro"/>
</dbReference>
<reference evidence="7" key="1">
    <citation type="journal article" date="2012" name="PLoS ONE">
        <title>Gene sets for utilization of primary and secondary nutrition supplies in the distal gut of endangered iberian lynx.</title>
        <authorList>
            <person name="Alcaide M."/>
            <person name="Messina E."/>
            <person name="Richter M."/>
            <person name="Bargiela R."/>
            <person name="Peplies J."/>
            <person name="Huws S.A."/>
            <person name="Newbold C.J."/>
            <person name="Golyshin P.N."/>
            <person name="Simon M.A."/>
            <person name="Lopez G."/>
            <person name="Yakimov M.M."/>
            <person name="Ferrer M."/>
        </authorList>
    </citation>
    <scope>NUCLEOTIDE SEQUENCE</scope>
</reference>
<name>J9FW09_9ZZZZ</name>
<dbReference type="EMBL" id="AMCI01008128">
    <property type="protein sequence ID" value="EJW91524.1"/>
    <property type="molecule type" value="Genomic_DNA"/>
</dbReference>
<keyword evidence="1" id="KW-0547">Nucleotide-binding</keyword>